<dbReference type="PANTHER" id="PTHR34512">
    <property type="entry name" value="CELL SURFACE PROTEIN"/>
    <property type="match status" value="1"/>
</dbReference>
<dbReference type="EMBL" id="LCSD01000037">
    <property type="protein sequence ID" value="KKW45835.1"/>
    <property type="molecule type" value="Genomic_DNA"/>
</dbReference>
<dbReference type="SUPFAM" id="SSF50998">
    <property type="entry name" value="Quinoprotein alcohol dehydrogenase-like"/>
    <property type="match status" value="1"/>
</dbReference>
<dbReference type="SUPFAM" id="SSF53271">
    <property type="entry name" value="PRTase-like"/>
    <property type="match status" value="1"/>
</dbReference>
<evidence type="ECO:0000313" key="2">
    <source>
        <dbReference type="EMBL" id="KKW45835.1"/>
    </source>
</evidence>
<dbReference type="InterPro" id="IPR018391">
    <property type="entry name" value="PQQ_b-propeller_rpt"/>
</dbReference>
<gene>
    <name evidence="2" type="ORF">UY98_C0037G0006</name>
</gene>
<dbReference type="InterPro" id="IPR011047">
    <property type="entry name" value="Quinoprotein_ADH-like_sf"/>
</dbReference>
<dbReference type="AlphaFoldDB" id="A0A0G1YRJ2"/>
<dbReference type="InterPro" id="IPR029057">
    <property type="entry name" value="PRTase-like"/>
</dbReference>
<name>A0A0G1YRJ2_9BACT</name>
<dbReference type="CDD" id="cd06223">
    <property type="entry name" value="PRTases_typeI"/>
    <property type="match status" value="1"/>
</dbReference>
<reference evidence="2 3" key="1">
    <citation type="journal article" date="2015" name="Nature">
        <title>rRNA introns, odd ribosomes, and small enigmatic genomes across a large radiation of phyla.</title>
        <authorList>
            <person name="Brown C.T."/>
            <person name="Hug L.A."/>
            <person name="Thomas B.C."/>
            <person name="Sharon I."/>
            <person name="Castelle C.J."/>
            <person name="Singh A."/>
            <person name="Wilkins M.J."/>
            <person name="Williams K.H."/>
            <person name="Banfield J.F."/>
        </authorList>
    </citation>
    <scope>NUCLEOTIDE SEQUENCE [LARGE SCALE GENOMIC DNA]</scope>
</reference>
<dbReference type="Pfam" id="PF13360">
    <property type="entry name" value="PQQ_2"/>
    <property type="match status" value="1"/>
</dbReference>
<comment type="caution">
    <text evidence="2">The sequence shown here is derived from an EMBL/GenBank/DDBJ whole genome shotgun (WGS) entry which is preliminary data.</text>
</comment>
<dbReference type="Proteomes" id="UP000034789">
    <property type="component" value="Unassembled WGS sequence"/>
</dbReference>
<organism evidence="2 3">
    <name type="scientific">Candidatus Kaiserbacteria bacterium GW2011_GWA2_58_9</name>
    <dbReference type="NCBI Taxonomy" id="1618672"/>
    <lineage>
        <taxon>Bacteria</taxon>
        <taxon>Candidatus Kaiseribacteriota</taxon>
    </lineage>
</organism>
<evidence type="ECO:0000259" key="1">
    <source>
        <dbReference type="Pfam" id="PF13360"/>
    </source>
</evidence>
<evidence type="ECO:0000313" key="3">
    <source>
        <dbReference type="Proteomes" id="UP000034789"/>
    </source>
</evidence>
<dbReference type="Gene3D" id="3.40.50.2020">
    <property type="match status" value="1"/>
</dbReference>
<dbReference type="InterPro" id="IPR000836">
    <property type="entry name" value="PRTase_dom"/>
</dbReference>
<sequence>MMKPAEREERRARLKRAIETLAFVRGDEAPHVSRSGKFRESGWLFDIRNVILRSEALDDSAALFWETFGGKNVQIGSIESAGIALVSGLVAHAAHRGEPGASGFYIRKSRKKDGLLKMVEGDIDPRKKIVLVDDVINSGKSFMRQIEVLESLGRKPEAVWMLVRFRDTAYYEYFREKGIPIHSVFELDDFKDTLGTKNLAKKEPPPPPRQAFYPVWKFASEKPSYQHVVPKSDPALDEKRVYMGSDAGVFWALEQSDGSIAWSYKVGLHPKGKGIFSSPVLHEGIVYFGAYDGNVYALDAETGKKKWVSFEADWIGSSPALAPELGLLFIGLEYGLWRKRGGIAALDMKTGKTVWAYRDMPTYTHSSPLYIEKHWQVVIGSNDGAAYLFDANNGTLLWKFETRRARNVRRGIRILLNATCI</sequence>
<dbReference type="Gene3D" id="2.130.10.10">
    <property type="entry name" value="YVTN repeat-like/Quinoprotein amine dehydrogenase"/>
    <property type="match status" value="1"/>
</dbReference>
<accession>A0A0G1YRJ2</accession>
<dbReference type="InterPro" id="IPR015943">
    <property type="entry name" value="WD40/YVTN_repeat-like_dom_sf"/>
</dbReference>
<dbReference type="PANTHER" id="PTHR34512:SF30">
    <property type="entry name" value="OUTER MEMBRANE PROTEIN ASSEMBLY FACTOR BAMB"/>
    <property type="match status" value="1"/>
</dbReference>
<proteinExistence type="predicted"/>
<dbReference type="SMART" id="SM00564">
    <property type="entry name" value="PQQ"/>
    <property type="match status" value="4"/>
</dbReference>
<dbReference type="InterPro" id="IPR002372">
    <property type="entry name" value="PQQ_rpt_dom"/>
</dbReference>
<protein>
    <submittedName>
        <fullName evidence="2">Quinonprotein alcohol dehydrogenase</fullName>
    </submittedName>
</protein>
<feature type="domain" description="Pyrrolo-quinoline quinone repeat" evidence="1">
    <location>
        <begin position="215"/>
        <end position="399"/>
    </location>
</feature>